<name>A0A9E2NV25_9LACO</name>
<evidence type="ECO:0000313" key="3">
    <source>
        <dbReference type="Proteomes" id="UP000823844"/>
    </source>
</evidence>
<reference evidence="2" key="2">
    <citation type="submission" date="2021-04" db="EMBL/GenBank/DDBJ databases">
        <authorList>
            <person name="Gilroy R."/>
        </authorList>
    </citation>
    <scope>NUCLEOTIDE SEQUENCE</scope>
    <source>
        <strain evidence="2">F6-686</strain>
    </source>
</reference>
<dbReference type="EMBL" id="JAHLFT010000030">
    <property type="protein sequence ID" value="MBU3827974.1"/>
    <property type="molecule type" value="Genomic_DNA"/>
</dbReference>
<dbReference type="InterPro" id="IPR021697">
    <property type="entry name" value="DUF3278"/>
</dbReference>
<accession>A0A9E2NV25</accession>
<keyword evidence="1" id="KW-1133">Transmembrane helix</keyword>
<sequence length="178" mass="20174">MNENEKKKVSLLDRYIKYWYGISGPLDEYKKAKIDQIGNKAFFIAMLTMIPLFLISSIVYTYLGSEIAYYTLCIGGFLVLIVVSSFVMSKTNKIHLTDNEVEEKDLPQAKKAARVRGAFSGLYFGIAMFLIEFVTSGMDKKMFLIDFICYLVLGAIVFGGIMAMVYSSRIKVVKDEEN</sequence>
<organism evidence="2 3">
    <name type="scientific">Candidatus Lactobacillus pullistercoris</name>
    <dbReference type="NCBI Taxonomy" id="2838636"/>
    <lineage>
        <taxon>Bacteria</taxon>
        <taxon>Bacillati</taxon>
        <taxon>Bacillota</taxon>
        <taxon>Bacilli</taxon>
        <taxon>Lactobacillales</taxon>
        <taxon>Lactobacillaceae</taxon>
        <taxon>Lactobacillus</taxon>
    </lineage>
</organism>
<comment type="caution">
    <text evidence="2">The sequence shown here is derived from an EMBL/GenBank/DDBJ whole genome shotgun (WGS) entry which is preliminary data.</text>
</comment>
<dbReference type="AlphaFoldDB" id="A0A9E2NV25"/>
<proteinExistence type="predicted"/>
<feature type="transmembrane region" description="Helical" evidence="1">
    <location>
        <begin position="67"/>
        <end position="87"/>
    </location>
</feature>
<evidence type="ECO:0000256" key="1">
    <source>
        <dbReference type="SAM" id="Phobius"/>
    </source>
</evidence>
<evidence type="ECO:0000313" key="2">
    <source>
        <dbReference type="EMBL" id="MBU3827974.1"/>
    </source>
</evidence>
<keyword evidence="1" id="KW-0472">Membrane</keyword>
<protein>
    <submittedName>
        <fullName evidence="2">DUF3278 domain-containing protein</fullName>
    </submittedName>
</protein>
<feature type="transmembrane region" description="Helical" evidence="1">
    <location>
        <begin position="41"/>
        <end position="61"/>
    </location>
</feature>
<keyword evidence="1" id="KW-0812">Transmembrane</keyword>
<feature type="transmembrane region" description="Helical" evidence="1">
    <location>
        <begin position="113"/>
        <end position="131"/>
    </location>
</feature>
<dbReference type="Proteomes" id="UP000823844">
    <property type="component" value="Unassembled WGS sequence"/>
</dbReference>
<reference evidence="2" key="1">
    <citation type="journal article" date="2021" name="PeerJ">
        <title>Extensive microbial diversity within the chicken gut microbiome revealed by metagenomics and culture.</title>
        <authorList>
            <person name="Gilroy R."/>
            <person name="Ravi A."/>
            <person name="Getino M."/>
            <person name="Pursley I."/>
            <person name="Horton D.L."/>
            <person name="Alikhan N.F."/>
            <person name="Baker D."/>
            <person name="Gharbi K."/>
            <person name="Hall N."/>
            <person name="Watson M."/>
            <person name="Adriaenssens E.M."/>
            <person name="Foster-Nyarko E."/>
            <person name="Jarju S."/>
            <person name="Secka A."/>
            <person name="Antonio M."/>
            <person name="Oren A."/>
            <person name="Chaudhuri R.R."/>
            <person name="La Ragione R."/>
            <person name="Hildebrand F."/>
            <person name="Pallen M.J."/>
        </authorList>
    </citation>
    <scope>NUCLEOTIDE SEQUENCE</scope>
    <source>
        <strain evidence="2">F6-686</strain>
    </source>
</reference>
<dbReference type="Pfam" id="PF11683">
    <property type="entry name" value="DUF3278"/>
    <property type="match status" value="1"/>
</dbReference>
<gene>
    <name evidence="2" type="ORF">H9806_02300</name>
</gene>
<feature type="transmembrane region" description="Helical" evidence="1">
    <location>
        <begin position="143"/>
        <end position="166"/>
    </location>
</feature>